<name>A0A7D5XC59_FERL1</name>
<proteinExistence type="predicted"/>
<dbReference type="AlphaFoldDB" id="A0A7D5XC59"/>
<keyword evidence="1" id="KW-0472">Membrane</keyword>
<sequence>MSMFWEYSLYMLAVVFGTVLVNLAFRLKPLRNIRLLISSILPVSLVFISWDVFAVYRSHWSFNMGHTLGIIVINQPL</sequence>
<feature type="transmembrane region" description="Helical" evidence="1">
    <location>
        <begin position="7"/>
        <end position="27"/>
    </location>
</feature>
<dbReference type="EMBL" id="CP058998">
    <property type="protein sequence ID" value="QLJ52765.1"/>
    <property type="molecule type" value="Genomic_DNA"/>
</dbReference>
<keyword evidence="1" id="KW-0812">Transmembrane</keyword>
<keyword evidence="1" id="KW-1133">Transmembrane helix</keyword>
<evidence type="ECO:0000313" key="2">
    <source>
        <dbReference type="EMBL" id="QLJ52765.1"/>
    </source>
</evidence>
<protein>
    <submittedName>
        <fullName evidence="2">Lycopene cyclase domain-containing protein</fullName>
    </submittedName>
</protein>
<gene>
    <name evidence="2" type="ORF">Sv326_0590</name>
</gene>
<evidence type="ECO:0000256" key="1">
    <source>
        <dbReference type="SAM" id="Phobius"/>
    </source>
</evidence>
<feature type="transmembrane region" description="Helical" evidence="1">
    <location>
        <begin position="33"/>
        <end position="56"/>
    </location>
</feature>
<reference evidence="3" key="1">
    <citation type="submission" date="2020-07" db="EMBL/GenBank/DDBJ databases">
        <title>Metabolic diversity and evolutionary history of the archaeal phylum ###Micrarchaeota### uncovered from a freshwater lake metagenome.</title>
        <authorList>
            <person name="Kadnikov V.V."/>
            <person name="Savvichev A.S."/>
            <person name="Mardanov A.V."/>
            <person name="Beletsky A.V."/>
            <person name="Chupakov A.V."/>
            <person name="Kokryatskaya N.M."/>
            <person name="Pimenov N.V."/>
            <person name="Ravin N.V."/>
        </authorList>
    </citation>
    <scope>NUCLEOTIDE SEQUENCE [LARGE SCALE GENOMIC DNA]</scope>
</reference>
<dbReference type="KEGG" id="flt:Sv326_0590"/>
<dbReference type="Proteomes" id="UP000510821">
    <property type="component" value="Chromosome"/>
</dbReference>
<accession>A0A7D5XC59</accession>
<organism evidence="2 3">
    <name type="scientific">Fermentimicrarchaeum limneticum</name>
    <dbReference type="NCBI Taxonomy" id="2795018"/>
    <lineage>
        <taxon>Archaea</taxon>
        <taxon>Candidatus Micrarchaeota</taxon>
        <taxon>Candidatus Fermentimicrarchaeales</taxon>
        <taxon>Candidatus Fermentimicrarchaeaceae</taxon>
        <taxon>Candidatus Fermentimicrarchaeum</taxon>
    </lineage>
</organism>
<evidence type="ECO:0000313" key="3">
    <source>
        <dbReference type="Proteomes" id="UP000510821"/>
    </source>
</evidence>